<dbReference type="SUPFAM" id="SSF57184">
    <property type="entry name" value="Growth factor receptor domain"/>
    <property type="match status" value="1"/>
</dbReference>
<feature type="compositionally biased region" description="Low complexity" evidence="2">
    <location>
        <begin position="2182"/>
        <end position="2204"/>
    </location>
</feature>
<keyword evidence="1" id="KW-1015">Disulfide bond</keyword>
<sequence>MKFGTYESFIGNEIVHVFIEDTLTYLRKNTRGELFSDYSKQEYNKRRQCMIDQYNEQKHSVSRFNVDGDQTLAKNLADNGGIKIAYRAYKLFGERYQVLNGKISSLEKYTNDQLFFISFAQFFCEKSSISFSYNQIAVDKHTPNEVRVKRTVIQDVGVLRESIHHVDYDLAFKLLNETIDDSVDPCNNFYKFACGKWIKNEVIKPEYTKSDRSERRYVSYFKHFYDNIVFSETPSTYKSIKKIKEILLICSRAVVKRNPDVSLEDAKKVCIQRHHNFASLAFQAMTFETAFKNKDELHNHFLSVKEMFYLIRDQFDKLIDSKYWLDEYTKRRVKEKLNRINFDVEYHFNDYSIQIMEDIYSQFTFDSDIKYGELKKKMGDFLIDIWREYNGKYMLMFDPIEPATLYDVLANTIYVNYGTLQEPTYNITFPTVMKFGALGSIIGHEIVHGFSGYGLDYLYKDVNGSLLSDNSLKNFNMRKRCLIEQYSMDKYPSIDMPFDGAITIEENIADNGGVKIAYHAYKNFAKRANISFEKIPGLEKYTNDQLFFISFAQTHCEKYSEDYIPPDMDKRTHAPGEVRVIETLANQLDFTKAFQCAEPTRMNPGRGCEFYGILNDDFKNLDIVDVELTGLSKDSLDTVIFTGHISISSELQRNDINQKINKNSPITIFKLFLTEKYHSMSKGRITDNKDSYIFPDRFMKFGKCKNGGVLLPNNKCQCKKYYQGSNCEQVVCLNSGIPNNDRCICPPGFISSHCEPSPPIPSTEYTFDVKEKSFIYVINLRDSMSEDVQYLIENTKATILNGNVTFTNFILTIFISNSEINYNFMKTNTYLSINEFIFALESITFTYGDIEQPILSGIWNTLSTEISIKGRSNIFVYADSISTLSLGFNSSQVSTTTLEYNITMAYGFLVYYRIAQASFGEVFYFEYDKFNVIHFCSDVMIYLMPSDIVGCGHEISEPRFTLTFDSFDDYFDIMIMGDGIIVGGSMTFKLGKCSIWRIYSFDFGSIEFQCSGTINYYIYATMIESIFIGFSTVSELSYETSDVYSLNIINEIELTAVMYAGLDIESCSMTLEPTKQSDKKHHHDFGVCHRRQNTKCSYNYSFDNSINTCKAGSNTLTIKCKYLSIQKSYTRTFKALCIEPLIPTLIPLKCNNGGVLNAIGNGCLCTSNFTGNTCDIPVCYNGGSINPYPSGDVDLCLCIDGFNGGHCEKSNCNNQQSPDFDISHRTFSIVMGNVSSQAYLAPQIANGIEQFMNITSKLNPDYITEFTLTTYSNITDIVTGNSVVSVNSTLYTSSDMFVQKIRKNKFPFTGTNTQNSLEGLLSSLNIPEVTNKKKRAIFWFVDQNPVQYIDNTMYENVLLTAISSQTPINVIYTQSYTSTSNSTTSICQNGGNGLNGQLTQLAYSTGGIILDLCFNNTLTDIENLFTTFANLNYRMENIYQAQLPSCDSGVKTKAFFSSDKKKYILVNSNLLNSTQLQITDINGIPQNVFTSISTIPNLFLYDVSSLNKNTIYNFNIDTSSKEACSITIMEESIIVPFIAFTKSAGINFNDTLPQFGSTYNPVIHLSSAFQSIPSVELTNVLINDVDSYDNKGILRSSSCSYDYFFESKYSCNVISSTFYLVATIQVNISSTEIFNAQRYILSYCQGSSSSLNNCINGGVSINGTCVCPYNYIGDYCEKPLCYNGGTSSQNQCQCAPNFFGDFCQYIGCDALDVNTMTDVSTFAFNTVIFVVENTCDSIEMNKNLVDNIDSFINSLSNSYGGKEFALITVDSGSYTNVIFTPDTNKFINIFKTILSTPSSSIGQDIETLSAIQSALQYSIYKPTIIYVFTTNGAVDKTQVSATASQIGDANVQINYIYVPLENSNSPSISTSTKYMYTQLLAYGSGGRSMALNYGDDLISFIQYYLPLTIEENSVIEDKYINDGSKIPTQIYFPIENQTEYFTITVSGKNINATGSFSIYTALGNKMPDQQYEQLVWSSGVIIVKVSRVSFINGFSGKWKIVAITSSDSLRIQVRVKSSINIKVGFSSTQTNDFVSRLPGLLTTGSTQNYITSHIPYNMFMNSQVLLQSARIYSVVMDSETTTDITMFTFLQRNPDTCSFQYVSPQVTLPKMTIPTNLMIQINDVNGFCQCSDPNFIGHDCNTIVCQNGGTSDGPICNCPPGYFGSLCEKPITQQSTSLPPITGSTQSQQSSGGTQSTPQSTGQTFNPNKPTLCSSFNIKQYYSLFLLDNSLTGSLKLQEQINIVEEFFNYNFISSGGSSVTIQSQGQDSNNNAYQIVPSKDVTSFNWQIQNTIKQIHALGNINYQQLIQNDDAFLDLSTVKNNKKGIIIFINSFLDNINNTKISLNQFINNNNESKVLLVIFDSIYQSLSSQLVEDNSNVYLFNEKEGTSDVVTWILQQLCL</sequence>
<feature type="disulfide bond" evidence="1">
    <location>
        <begin position="1644"/>
        <end position="1654"/>
    </location>
</feature>
<dbReference type="Pfam" id="PF01431">
    <property type="entry name" value="Peptidase_M13"/>
    <property type="match status" value="2"/>
</dbReference>
<feature type="disulfide bond" evidence="1">
    <location>
        <begin position="1179"/>
        <end position="1196"/>
    </location>
</feature>
<dbReference type="PROSITE" id="PS01186">
    <property type="entry name" value="EGF_2"/>
    <property type="match status" value="3"/>
</dbReference>
<dbReference type="InterPro" id="IPR009030">
    <property type="entry name" value="Growth_fac_rcpt_cys_sf"/>
</dbReference>
<dbReference type="STRING" id="131310.A0A0N4ZQF0"/>
<dbReference type="PANTHER" id="PTHR47324">
    <property type="entry name" value="PROTEIN IRG-7-RELATED"/>
    <property type="match status" value="1"/>
</dbReference>
<dbReference type="InterPro" id="IPR000718">
    <property type="entry name" value="Peptidase_M13"/>
</dbReference>
<keyword evidence="1" id="KW-0245">EGF-like domain</keyword>
<dbReference type="PROSITE" id="PS51885">
    <property type="entry name" value="NEPRILYSIN"/>
    <property type="match status" value="2"/>
</dbReference>
<evidence type="ECO:0000313" key="5">
    <source>
        <dbReference type="WBParaSite" id="PTRK_0001074800.1"/>
    </source>
</evidence>
<dbReference type="WBParaSite" id="PTRK_0001074800.1">
    <property type="protein sequence ID" value="PTRK_0001074800.1"/>
    <property type="gene ID" value="PTRK_0001074800"/>
</dbReference>
<feature type="disulfide bond" evidence="1">
    <location>
        <begin position="1667"/>
        <end position="1676"/>
    </location>
</feature>
<dbReference type="GO" id="GO:0006508">
    <property type="term" value="P:proteolysis"/>
    <property type="evidence" value="ECO:0007669"/>
    <property type="project" value="InterPro"/>
</dbReference>
<keyword evidence="4" id="KW-1185">Reference proteome</keyword>
<dbReference type="InterPro" id="IPR024079">
    <property type="entry name" value="MetalloPept_cat_dom_sf"/>
</dbReference>
<dbReference type="PANTHER" id="PTHR47324:SF3">
    <property type="entry name" value="EGF-LIKE DOMAIN-CONTAINING PROTEIN"/>
    <property type="match status" value="1"/>
</dbReference>
<dbReference type="Gene3D" id="3.40.390.10">
    <property type="entry name" value="Collagenase (Catalytic Domain)"/>
    <property type="match status" value="2"/>
</dbReference>
<feature type="disulfide bond" evidence="1">
    <location>
        <begin position="1198"/>
        <end position="1207"/>
    </location>
</feature>
<feature type="domain" description="EGF-like" evidence="3">
    <location>
        <begin position="1640"/>
        <end position="1677"/>
    </location>
</feature>
<dbReference type="Proteomes" id="UP000038045">
    <property type="component" value="Unplaced"/>
</dbReference>
<dbReference type="InterPro" id="IPR000742">
    <property type="entry name" value="EGF"/>
</dbReference>
<evidence type="ECO:0000256" key="2">
    <source>
        <dbReference type="SAM" id="MobiDB-lite"/>
    </source>
</evidence>
<reference evidence="5" key="1">
    <citation type="submission" date="2017-02" db="UniProtKB">
        <authorList>
            <consortium name="WormBaseParasite"/>
        </authorList>
    </citation>
    <scope>IDENTIFICATION</scope>
</reference>
<dbReference type="SUPFAM" id="SSF55486">
    <property type="entry name" value="Metalloproteases ('zincins'), catalytic domain"/>
    <property type="match status" value="3"/>
</dbReference>
<dbReference type="GO" id="GO:0004222">
    <property type="term" value="F:metalloendopeptidase activity"/>
    <property type="evidence" value="ECO:0007669"/>
    <property type="project" value="InterPro"/>
</dbReference>
<dbReference type="PRINTS" id="PR00786">
    <property type="entry name" value="NEPRILYSIN"/>
</dbReference>
<protein>
    <submittedName>
        <fullName evidence="5">Peptidase_M13 domain-containing protein</fullName>
    </submittedName>
</protein>
<accession>A0A0N4ZQF0</accession>
<dbReference type="InterPro" id="IPR002049">
    <property type="entry name" value="LE_dom"/>
</dbReference>
<organism evidence="4 5">
    <name type="scientific">Parastrongyloides trichosuri</name>
    <name type="common">Possum-specific nematode worm</name>
    <dbReference type="NCBI Taxonomy" id="131310"/>
    <lineage>
        <taxon>Eukaryota</taxon>
        <taxon>Metazoa</taxon>
        <taxon>Ecdysozoa</taxon>
        <taxon>Nematoda</taxon>
        <taxon>Chromadorea</taxon>
        <taxon>Rhabditida</taxon>
        <taxon>Tylenchina</taxon>
        <taxon>Panagrolaimomorpha</taxon>
        <taxon>Strongyloidoidea</taxon>
        <taxon>Strongyloididae</taxon>
        <taxon>Parastrongyloides</taxon>
    </lineage>
</organism>
<dbReference type="InterPro" id="IPR018497">
    <property type="entry name" value="Peptidase_M13_C"/>
</dbReference>
<feature type="domain" description="EGF-like" evidence="3">
    <location>
        <begin position="2136"/>
        <end position="2168"/>
    </location>
</feature>
<evidence type="ECO:0000259" key="3">
    <source>
        <dbReference type="PROSITE" id="PS50026"/>
    </source>
</evidence>
<feature type="disulfide bond" evidence="1">
    <location>
        <begin position="2158"/>
        <end position="2167"/>
    </location>
</feature>
<dbReference type="SMART" id="SM00181">
    <property type="entry name" value="EGF"/>
    <property type="match status" value="4"/>
</dbReference>
<dbReference type="Gene3D" id="2.10.25.10">
    <property type="entry name" value="Laminin"/>
    <property type="match status" value="3"/>
</dbReference>
<feature type="region of interest" description="Disordered" evidence="2">
    <location>
        <begin position="2177"/>
        <end position="2208"/>
    </location>
</feature>
<comment type="caution">
    <text evidence="1">Lacks conserved residue(s) required for the propagation of feature annotation.</text>
</comment>
<feature type="domain" description="EGF-like" evidence="3">
    <location>
        <begin position="1170"/>
        <end position="1208"/>
    </location>
</feature>
<dbReference type="CDD" id="cd00055">
    <property type="entry name" value="EGF_Lam"/>
    <property type="match status" value="1"/>
</dbReference>
<evidence type="ECO:0000313" key="4">
    <source>
        <dbReference type="Proteomes" id="UP000038045"/>
    </source>
</evidence>
<dbReference type="PROSITE" id="PS50026">
    <property type="entry name" value="EGF_3"/>
    <property type="match status" value="3"/>
</dbReference>
<name>A0A0N4ZQF0_PARTI</name>
<dbReference type="PROSITE" id="PS00022">
    <property type="entry name" value="EGF_1"/>
    <property type="match status" value="3"/>
</dbReference>
<proteinExistence type="predicted"/>
<dbReference type="InterPro" id="IPR053295">
    <property type="entry name" value="Innate_immunity_reg"/>
</dbReference>
<evidence type="ECO:0000256" key="1">
    <source>
        <dbReference type="PROSITE-ProRule" id="PRU00076"/>
    </source>
</evidence>